<dbReference type="SUPFAM" id="SSF51126">
    <property type="entry name" value="Pectin lyase-like"/>
    <property type="match status" value="1"/>
</dbReference>
<evidence type="ECO:0000313" key="2">
    <source>
        <dbReference type="EMBL" id="CAH0374838.1"/>
    </source>
</evidence>
<dbReference type="Gene3D" id="2.160.20.10">
    <property type="entry name" value="Single-stranded right-handed beta-helix, Pectin lyase-like"/>
    <property type="match status" value="1"/>
</dbReference>
<comment type="caution">
    <text evidence="2">The sequence shown here is derived from an EMBL/GenBank/DDBJ whole genome shotgun (WGS) entry which is preliminary data.</text>
</comment>
<evidence type="ECO:0000259" key="1">
    <source>
        <dbReference type="Pfam" id="PF13229"/>
    </source>
</evidence>
<gene>
    <name evidence="2" type="ORF">PECAL_4P21440</name>
</gene>
<accession>A0A8J2SQH7</accession>
<dbReference type="EMBL" id="CAKKNE010000004">
    <property type="protein sequence ID" value="CAH0374838.1"/>
    <property type="molecule type" value="Genomic_DNA"/>
</dbReference>
<dbReference type="InterPro" id="IPR011050">
    <property type="entry name" value="Pectin_lyase_fold/virulence"/>
</dbReference>
<dbReference type="InterPro" id="IPR039448">
    <property type="entry name" value="Beta_helix"/>
</dbReference>
<protein>
    <recommendedName>
        <fullName evidence="1">Right handed beta helix domain-containing protein</fullName>
    </recommendedName>
</protein>
<dbReference type="OrthoDB" id="10489118at2759"/>
<feature type="domain" description="Right handed beta helix" evidence="1">
    <location>
        <begin position="102"/>
        <end position="255"/>
    </location>
</feature>
<dbReference type="Pfam" id="PF13229">
    <property type="entry name" value="Beta_helix"/>
    <property type="match status" value="1"/>
</dbReference>
<dbReference type="InterPro" id="IPR012334">
    <property type="entry name" value="Pectin_lyas_fold"/>
</dbReference>
<dbReference type="AlphaFoldDB" id="A0A8J2SQH7"/>
<organism evidence="2 3">
    <name type="scientific">Pelagomonas calceolata</name>
    <dbReference type="NCBI Taxonomy" id="35677"/>
    <lineage>
        <taxon>Eukaryota</taxon>
        <taxon>Sar</taxon>
        <taxon>Stramenopiles</taxon>
        <taxon>Ochrophyta</taxon>
        <taxon>Pelagophyceae</taxon>
        <taxon>Pelagomonadales</taxon>
        <taxon>Pelagomonadaceae</taxon>
        <taxon>Pelagomonas</taxon>
    </lineage>
</organism>
<reference evidence="2" key="1">
    <citation type="submission" date="2021-11" db="EMBL/GenBank/DDBJ databases">
        <authorList>
            <consortium name="Genoscope - CEA"/>
            <person name="William W."/>
        </authorList>
    </citation>
    <scope>NUCLEOTIDE SEQUENCE</scope>
</reference>
<evidence type="ECO:0000313" key="3">
    <source>
        <dbReference type="Proteomes" id="UP000789595"/>
    </source>
</evidence>
<sequence>MLWLATLAATPLISEHRFGQLCRAAVACKRPVELRGRRVALTEALRVQRQDELTICGPGCIDGSGHSVVQVEGTGPGLKLIDLDLHHISAPDRAEKRSLGACIFARGRGAIRLERCRVTSEAGFGLWLVQRSRAVLKECEVVDPGRTAVAVFNVAKVDVSSSTITGGDPHGVCARGEAYVAIRDSRVVGAADRACYAYMSARLDLARTEVSANDATAAAIQVEALRPGDAARLVLDDVVVSEATRGRGVSVAGKVAVTLEGVNELRGPIDSAPAVLRELYL</sequence>
<name>A0A8J2SQH7_9STRA</name>
<proteinExistence type="predicted"/>
<dbReference type="Proteomes" id="UP000789595">
    <property type="component" value="Unassembled WGS sequence"/>
</dbReference>
<keyword evidence="3" id="KW-1185">Reference proteome</keyword>